<keyword evidence="1" id="KW-0472">Membrane</keyword>
<comment type="caution">
    <text evidence="2">The sequence shown here is derived from an EMBL/GenBank/DDBJ whole genome shotgun (WGS) entry which is preliminary data.</text>
</comment>
<keyword evidence="1" id="KW-1133">Transmembrane helix</keyword>
<organism evidence="2 3">
    <name type="scientific">Flavobacterium silvaticum</name>
    <dbReference type="NCBI Taxonomy" id="1852020"/>
    <lineage>
        <taxon>Bacteria</taxon>
        <taxon>Pseudomonadati</taxon>
        <taxon>Bacteroidota</taxon>
        <taxon>Flavobacteriia</taxon>
        <taxon>Flavobacteriales</taxon>
        <taxon>Flavobacteriaceae</taxon>
        <taxon>Flavobacterium</taxon>
    </lineage>
</organism>
<evidence type="ECO:0000256" key="1">
    <source>
        <dbReference type="SAM" id="Phobius"/>
    </source>
</evidence>
<dbReference type="Proteomes" id="UP000712080">
    <property type="component" value="Unassembled WGS sequence"/>
</dbReference>
<evidence type="ECO:0000313" key="2">
    <source>
        <dbReference type="EMBL" id="NMH26801.1"/>
    </source>
</evidence>
<protein>
    <submittedName>
        <fullName evidence="2">Uncharacterized protein</fullName>
    </submittedName>
</protein>
<name>A0A972JF30_9FLAO</name>
<dbReference type="AlphaFoldDB" id="A0A972JF30"/>
<reference evidence="2" key="1">
    <citation type="submission" date="2020-02" db="EMBL/GenBank/DDBJ databases">
        <title>Flavobacterium sp. genome.</title>
        <authorList>
            <person name="Jung H.S."/>
            <person name="Baek J.H."/>
            <person name="Jeon C.O."/>
        </authorList>
    </citation>
    <scope>NUCLEOTIDE SEQUENCE</scope>
    <source>
        <strain evidence="2">SE-s28</strain>
    </source>
</reference>
<dbReference type="RefSeq" id="WP_169525804.1">
    <property type="nucleotide sequence ID" value="NZ_JAAMPU010000096.1"/>
</dbReference>
<proteinExistence type="predicted"/>
<dbReference type="EMBL" id="JAAMPU010000096">
    <property type="protein sequence ID" value="NMH26801.1"/>
    <property type="molecule type" value="Genomic_DNA"/>
</dbReference>
<keyword evidence="1" id="KW-0812">Transmembrane</keyword>
<feature type="transmembrane region" description="Helical" evidence="1">
    <location>
        <begin position="166"/>
        <end position="185"/>
    </location>
</feature>
<sequence>MKGLNFISVKGIDNIGFSADELSIITSYFKTDLPEIVLHFLKTAGKKSNILDTDFTVDSFIRLQKDFRTLIGNDPKIVLDAADLCCFLKKKDPFHNTLYYFIEIGKAQIPQVFYYSEGEVPIGVSIRDDRTEKLGLIAINEDFIGFINKRTELRTERKRSSRISQYFYAVLLAPIWIPILVSDWYHKKTR</sequence>
<evidence type="ECO:0000313" key="3">
    <source>
        <dbReference type="Proteomes" id="UP000712080"/>
    </source>
</evidence>
<keyword evidence="3" id="KW-1185">Reference proteome</keyword>
<gene>
    <name evidence="2" type="ORF">G6047_02050</name>
</gene>
<accession>A0A972JF30</accession>